<dbReference type="KEGG" id="abut:Ami103574_12465"/>
<proteinExistence type="predicted"/>
<dbReference type="GO" id="GO:0005524">
    <property type="term" value="F:ATP binding"/>
    <property type="evidence" value="ECO:0007669"/>
    <property type="project" value="InterPro"/>
</dbReference>
<evidence type="ECO:0000259" key="2">
    <source>
        <dbReference type="Pfam" id="PF07728"/>
    </source>
</evidence>
<dbReference type="InterPro" id="IPR027417">
    <property type="entry name" value="P-loop_NTPase"/>
</dbReference>
<dbReference type="InterPro" id="IPR052934">
    <property type="entry name" value="Methyl-DNA_Rec/Restrict_Enz"/>
</dbReference>
<dbReference type="SUPFAM" id="SSF52540">
    <property type="entry name" value="P-loop containing nucleoside triphosphate hydrolases"/>
    <property type="match status" value="1"/>
</dbReference>
<feature type="compositionally biased region" description="Low complexity" evidence="1">
    <location>
        <begin position="638"/>
        <end position="654"/>
    </location>
</feature>
<evidence type="ECO:0000313" key="3">
    <source>
        <dbReference type="EMBL" id="QIB70055.1"/>
    </source>
</evidence>
<dbReference type="AlphaFoldDB" id="A0A858BY57"/>
<dbReference type="EMBL" id="CP048649">
    <property type="protein sequence ID" value="QIB70055.1"/>
    <property type="molecule type" value="Genomic_DNA"/>
</dbReference>
<dbReference type="InterPro" id="IPR011704">
    <property type="entry name" value="ATPase_dyneun-rel_AAA"/>
</dbReference>
<keyword evidence="4" id="KW-1185">Reference proteome</keyword>
<dbReference type="Proteomes" id="UP000466848">
    <property type="component" value="Chromosome"/>
</dbReference>
<dbReference type="Gene3D" id="3.40.50.300">
    <property type="entry name" value="P-loop containing nucleotide triphosphate hydrolases"/>
    <property type="match status" value="1"/>
</dbReference>
<name>A0A858BY57_9FIRM</name>
<sequence length="663" mass="73747">MPKTVTDIYQLFYTRLPGWSLQEIPPLSEAEKEASGTAAFTPQQVSLLVSPQGEQIVAIFSETSVTGTERAKPQIRLFTDRLIAAYKYAKWKKLRFFAFVICKTDPATLKFSAGIYPDDYLVSLESSFDRCPSGRIDIRSMYEALAENQGKAYFRLSAGQHACASVAQASFIRISREGQPIGSEVLQAYLTYFDNRPYVLSSREGKQVVYEPSALFEKAAAADSRYPWNMLVFGAPGTGKSHLLAKKVKELAEKNKEGQVKASRVTFYADYTYQQFVGGYMPVPRGDIQEQLEVTDGTRVFSGNMTGPRITYEFVPGPFGSLLAKSLAAKLSGRPDKYVLIIEEMNRANAAGVFGDLFQLLDRDKGVSNYAITLPDAFAQYLYRAVSEELAGKTTQWPWLSAESFKNLRLPENLYIWGTMNSADQGVFPLDSAFKRRWSFIYKDLNGLAPEEANRAVICLPDCQTSNLVRTERYDWNVLRKAINRLILQAGFDEDRCIGYWFFTKEELADIEVHSNCVVQAFQGDPAAASQLEGLPNPFMDKLLAYLRQDVFRNIPTQFFREECRTLSAIRLAVNHLEVAGHQPVSLQGEVTGLPDSAFVAVPATPREKREEEPEQLEFAVDYSAGGAAGTVAKDGRASAFESASAESKNEAQSTSESVGSSL</sequence>
<gene>
    <name evidence="3" type="ORF">Ami103574_12465</name>
</gene>
<dbReference type="PANTHER" id="PTHR37291:SF1">
    <property type="entry name" value="TYPE IV METHYL-DIRECTED RESTRICTION ENZYME ECOKMCRB SUBUNIT"/>
    <property type="match status" value="1"/>
</dbReference>
<evidence type="ECO:0000313" key="4">
    <source>
        <dbReference type="Proteomes" id="UP000466848"/>
    </source>
</evidence>
<dbReference type="RefSeq" id="WP_163067295.1">
    <property type="nucleotide sequence ID" value="NZ_CP048649.1"/>
</dbReference>
<feature type="region of interest" description="Disordered" evidence="1">
    <location>
        <begin position="635"/>
        <end position="663"/>
    </location>
</feature>
<dbReference type="Pfam" id="PF07728">
    <property type="entry name" value="AAA_5"/>
    <property type="match status" value="1"/>
</dbReference>
<dbReference type="PANTHER" id="PTHR37291">
    <property type="entry name" value="5-METHYLCYTOSINE-SPECIFIC RESTRICTION ENZYME B"/>
    <property type="match status" value="1"/>
</dbReference>
<organism evidence="3 4">
    <name type="scientific">Aminipila butyrica</name>
    <dbReference type="NCBI Taxonomy" id="433296"/>
    <lineage>
        <taxon>Bacteria</taxon>
        <taxon>Bacillati</taxon>
        <taxon>Bacillota</taxon>
        <taxon>Clostridia</taxon>
        <taxon>Peptostreptococcales</taxon>
        <taxon>Anaerovoracaceae</taxon>
        <taxon>Aminipila</taxon>
    </lineage>
</organism>
<reference evidence="3 4" key="1">
    <citation type="submission" date="2020-02" db="EMBL/GenBank/DDBJ databases">
        <authorList>
            <person name="Kim Y.B."/>
            <person name="Roh S.W."/>
        </authorList>
    </citation>
    <scope>NUCLEOTIDE SEQUENCE [LARGE SCALE GENOMIC DNA]</scope>
    <source>
        <strain evidence="3 4">DSM 103574</strain>
    </source>
</reference>
<feature type="domain" description="ATPase dynein-related AAA" evidence="2">
    <location>
        <begin position="229"/>
        <end position="437"/>
    </location>
</feature>
<accession>A0A858BY57</accession>
<protein>
    <submittedName>
        <fullName evidence="3">AAA domain-containing protein</fullName>
    </submittedName>
</protein>
<dbReference type="GO" id="GO:0016887">
    <property type="term" value="F:ATP hydrolysis activity"/>
    <property type="evidence" value="ECO:0007669"/>
    <property type="project" value="InterPro"/>
</dbReference>
<evidence type="ECO:0000256" key="1">
    <source>
        <dbReference type="SAM" id="MobiDB-lite"/>
    </source>
</evidence>